<geneLocation type="plasmid" evidence="2">
    <name>pcc2</name>
</geneLocation>
<organism evidence="1 2">
    <name type="scientific">Candidatus Enterovibrio altilux</name>
    <dbReference type="NCBI Taxonomy" id="1927128"/>
    <lineage>
        <taxon>Bacteria</taxon>
        <taxon>Pseudomonadati</taxon>
        <taxon>Pseudomonadota</taxon>
        <taxon>Gammaproteobacteria</taxon>
        <taxon>Vibrionales</taxon>
        <taxon>Vibrionaceae</taxon>
        <taxon>Enterovibrio</taxon>
    </lineage>
</organism>
<keyword evidence="2" id="KW-1185">Reference proteome</keyword>
<evidence type="ECO:0000313" key="1">
    <source>
        <dbReference type="EMBL" id="ATF10189.1"/>
    </source>
</evidence>
<dbReference type="EMBL" id="CP020662">
    <property type="protein sequence ID" value="ATF10189.1"/>
    <property type="molecule type" value="Genomic_DNA"/>
</dbReference>
<dbReference type="KEGG" id="elux:BTN50_1757"/>
<accession>A0A291BAZ0</accession>
<name>A0A291BAZ0_9GAMM</name>
<sequence>MTKFLQKENNTSAWELTALWYPEEALSPQNENGVRKVLGKKQRKLRPIPTINRKLWNTVEKVGVWVNVRWVFLVMRLVDAGMRKRNLEFRAVHLRNLENFLRWIAYNSDAVTGCINVSLLCVEIHREIGVSKSTIYLMIKELVIMRVLVDAEWSGQGCQDILHGGCLPRTLCATPLFYELMDIDNAELKRLRTYETERRCEKKAKSYDAEGALRKYCENNIRRVWEHRHTQKNSSYRVKLSAMTPLSRLA</sequence>
<keyword evidence="1" id="KW-0614">Plasmid</keyword>
<proteinExistence type="predicted"/>
<dbReference type="Proteomes" id="UP000218160">
    <property type="component" value="Plasmid pCC2"/>
</dbReference>
<evidence type="ECO:0000313" key="2">
    <source>
        <dbReference type="Proteomes" id="UP000218160"/>
    </source>
</evidence>
<protein>
    <submittedName>
        <fullName evidence="1">Uncharacterized protein</fullName>
    </submittedName>
</protein>
<dbReference type="AlphaFoldDB" id="A0A291BAZ0"/>
<reference evidence="2" key="1">
    <citation type="submission" date="2017-04" db="EMBL/GenBank/DDBJ databases">
        <title>Genome evolution of the luminous symbionts of deep sea anglerfish.</title>
        <authorList>
            <person name="Hendry T.A."/>
        </authorList>
    </citation>
    <scope>NUCLEOTIDE SEQUENCE [LARGE SCALE GENOMIC DNA]</scope>
    <source>
        <plasmid evidence="2">pcc2</plasmid>
    </source>
</reference>
<gene>
    <name evidence="1" type="ORF">BTN50_1757</name>
</gene>